<evidence type="ECO:0000256" key="6">
    <source>
        <dbReference type="ARBA" id="ARBA00011893"/>
    </source>
</evidence>
<name>A0ABU5T460_9MICC</name>
<keyword evidence="12" id="KW-0812">Transmembrane</keyword>
<dbReference type="GO" id="GO:0003999">
    <property type="term" value="F:adenine phosphoribosyltransferase activity"/>
    <property type="evidence" value="ECO:0007669"/>
    <property type="project" value="UniProtKB-EC"/>
</dbReference>
<dbReference type="RefSeq" id="WP_323278543.1">
    <property type="nucleotide sequence ID" value="NZ_JAYGGQ010000004.1"/>
</dbReference>
<comment type="subcellular location">
    <subcellularLocation>
        <location evidence="3 11">Cytoplasm</location>
    </subcellularLocation>
</comment>
<dbReference type="HAMAP" id="MF_00004">
    <property type="entry name" value="Aden_phosphoribosyltr"/>
    <property type="match status" value="1"/>
</dbReference>
<evidence type="ECO:0000256" key="4">
    <source>
        <dbReference type="ARBA" id="ARBA00004659"/>
    </source>
</evidence>
<comment type="subunit">
    <text evidence="11">Homodimer.</text>
</comment>
<dbReference type="InterPro" id="IPR005764">
    <property type="entry name" value="Ade_phspho_trans"/>
</dbReference>
<sequence length="181" mass="19141">MPAPRGASVDDILDRLCATVEDYPKPGITFKDLTPVFADPEGFRVIVHALTEPFAGQFDLVAGVEARGFLLAAAAAFATGTGVITVRKKGKLPRRTISEDYALEYGTATLEVHEEDIPRGTRVLLLDDVLATGGTLSAATRLMERTGAHVAGIGVVLELTGLHGRAALAGHRVRSLQRIAG</sequence>
<keyword evidence="7 11" id="KW-0963">Cytoplasm</keyword>
<organism evidence="14 15">
    <name type="scientific">Sinomonas terricola</name>
    <dbReference type="NCBI Taxonomy" id="3110330"/>
    <lineage>
        <taxon>Bacteria</taxon>
        <taxon>Bacillati</taxon>
        <taxon>Actinomycetota</taxon>
        <taxon>Actinomycetes</taxon>
        <taxon>Micrococcales</taxon>
        <taxon>Micrococcaceae</taxon>
        <taxon>Sinomonas</taxon>
    </lineage>
</organism>
<evidence type="ECO:0000259" key="13">
    <source>
        <dbReference type="Pfam" id="PF00156"/>
    </source>
</evidence>
<keyword evidence="10 11" id="KW-0660">Purine salvage</keyword>
<evidence type="ECO:0000256" key="2">
    <source>
        <dbReference type="ARBA" id="ARBA00003968"/>
    </source>
</evidence>
<evidence type="ECO:0000256" key="3">
    <source>
        <dbReference type="ARBA" id="ARBA00004496"/>
    </source>
</evidence>
<evidence type="ECO:0000256" key="11">
    <source>
        <dbReference type="HAMAP-Rule" id="MF_00004"/>
    </source>
</evidence>
<keyword evidence="8 11" id="KW-0328">Glycosyltransferase</keyword>
<keyword evidence="12" id="KW-1133">Transmembrane helix</keyword>
<dbReference type="PANTHER" id="PTHR32315:SF3">
    <property type="entry name" value="ADENINE PHOSPHORIBOSYLTRANSFERASE"/>
    <property type="match status" value="1"/>
</dbReference>
<dbReference type="EMBL" id="JAYGGQ010000004">
    <property type="protein sequence ID" value="MEA5454458.1"/>
    <property type="molecule type" value="Genomic_DNA"/>
</dbReference>
<comment type="similarity">
    <text evidence="5 11">Belongs to the purine/pyrimidine phosphoribosyltransferase family.</text>
</comment>
<comment type="function">
    <text evidence="2 11">Catalyzes a salvage reaction resulting in the formation of AMP, that is energically less costly than de novo synthesis.</text>
</comment>
<dbReference type="Proteomes" id="UP001304769">
    <property type="component" value="Unassembled WGS sequence"/>
</dbReference>
<dbReference type="InterPro" id="IPR029057">
    <property type="entry name" value="PRTase-like"/>
</dbReference>
<dbReference type="EC" id="2.4.2.7" evidence="6 11"/>
<evidence type="ECO:0000256" key="8">
    <source>
        <dbReference type="ARBA" id="ARBA00022676"/>
    </source>
</evidence>
<dbReference type="SUPFAM" id="SSF53271">
    <property type="entry name" value="PRTase-like"/>
    <property type="match status" value="1"/>
</dbReference>
<evidence type="ECO:0000256" key="12">
    <source>
        <dbReference type="SAM" id="Phobius"/>
    </source>
</evidence>
<accession>A0ABU5T460</accession>
<evidence type="ECO:0000313" key="14">
    <source>
        <dbReference type="EMBL" id="MEA5454458.1"/>
    </source>
</evidence>
<proteinExistence type="inferred from homology"/>
<evidence type="ECO:0000256" key="1">
    <source>
        <dbReference type="ARBA" id="ARBA00000868"/>
    </source>
</evidence>
<dbReference type="PANTHER" id="PTHR32315">
    <property type="entry name" value="ADENINE PHOSPHORIBOSYLTRANSFERASE"/>
    <property type="match status" value="1"/>
</dbReference>
<comment type="catalytic activity">
    <reaction evidence="1 11">
        <text>AMP + diphosphate = 5-phospho-alpha-D-ribose 1-diphosphate + adenine</text>
        <dbReference type="Rhea" id="RHEA:16609"/>
        <dbReference type="ChEBI" id="CHEBI:16708"/>
        <dbReference type="ChEBI" id="CHEBI:33019"/>
        <dbReference type="ChEBI" id="CHEBI:58017"/>
        <dbReference type="ChEBI" id="CHEBI:456215"/>
        <dbReference type="EC" id="2.4.2.7"/>
    </reaction>
</comment>
<dbReference type="CDD" id="cd06223">
    <property type="entry name" value="PRTases_typeI"/>
    <property type="match status" value="1"/>
</dbReference>
<keyword evidence="15" id="KW-1185">Reference proteome</keyword>
<comment type="pathway">
    <text evidence="4 11">Purine metabolism; AMP biosynthesis via salvage pathway; AMP from adenine: step 1/1.</text>
</comment>
<keyword evidence="9 11" id="KW-0808">Transferase</keyword>
<keyword evidence="12" id="KW-0472">Membrane</keyword>
<feature type="domain" description="Phosphoribosyltransferase" evidence="13">
    <location>
        <begin position="54"/>
        <end position="157"/>
    </location>
</feature>
<dbReference type="Pfam" id="PF00156">
    <property type="entry name" value="Pribosyltran"/>
    <property type="match status" value="1"/>
</dbReference>
<comment type="caution">
    <text evidence="14">The sequence shown here is derived from an EMBL/GenBank/DDBJ whole genome shotgun (WGS) entry which is preliminary data.</text>
</comment>
<dbReference type="NCBIfam" id="NF002636">
    <property type="entry name" value="PRK02304.1-5"/>
    <property type="match status" value="1"/>
</dbReference>
<gene>
    <name evidence="11" type="primary">apt</name>
    <name evidence="14" type="ORF">SPF06_06970</name>
</gene>
<protein>
    <recommendedName>
        <fullName evidence="6 11">Adenine phosphoribosyltransferase</fullName>
        <shortName evidence="11">APRT</shortName>
        <ecNumber evidence="6 11">2.4.2.7</ecNumber>
    </recommendedName>
</protein>
<dbReference type="NCBIfam" id="NF002634">
    <property type="entry name" value="PRK02304.1-3"/>
    <property type="match status" value="1"/>
</dbReference>
<evidence type="ECO:0000256" key="9">
    <source>
        <dbReference type="ARBA" id="ARBA00022679"/>
    </source>
</evidence>
<evidence type="ECO:0000256" key="5">
    <source>
        <dbReference type="ARBA" id="ARBA00008391"/>
    </source>
</evidence>
<dbReference type="InterPro" id="IPR000836">
    <property type="entry name" value="PRTase_dom"/>
</dbReference>
<evidence type="ECO:0000256" key="10">
    <source>
        <dbReference type="ARBA" id="ARBA00022726"/>
    </source>
</evidence>
<evidence type="ECO:0000313" key="15">
    <source>
        <dbReference type="Proteomes" id="UP001304769"/>
    </source>
</evidence>
<feature type="transmembrane region" description="Helical" evidence="12">
    <location>
        <begin position="68"/>
        <end position="86"/>
    </location>
</feature>
<dbReference type="Gene3D" id="3.40.50.2020">
    <property type="match status" value="1"/>
</dbReference>
<evidence type="ECO:0000256" key="7">
    <source>
        <dbReference type="ARBA" id="ARBA00022490"/>
    </source>
</evidence>
<reference evidence="14 15" key="1">
    <citation type="submission" date="2023-12" db="EMBL/GenBank/DDBJ databases">
        <title>Sinomonas terricola sp. nov, isolated from litchi orchard soil in Guangdong, PR China.</title>
        <authorList>
            <person name="Jiaxin W."/>
            <person name="Yang Z."/>
            <person name="Honghui Z."/>
        </authorList>
    </citation>
    <scope>NUCLEOTIDE SEQUENCE [LARGE SCALE GENOMIC DNA]</scope>
    <source>
        <strain evidence="14 15">JGH33</strain>
    </source>
</reference>
<dbReference type="InterPro" id="IPR050054">
    <property type="entry name" value="UPRTase/APRTase"/>
</dbReference>